<organism evidence="10 11">
    <name type="scientific">Marinobacter daqiaonensis</name>
    <dbReference type="NCBI Taxonomy" id="650891"/>
    <lineage>
        <taxon>Bacteria</taxon>
        <taxon>Pseudomonadati</taxon>
        <taxon>Pseudomonadota</taxon>
        <taxon>Gammaproteobacteria</taxon>
        <taxon>Pseudomonadales</taxon>
        <taxon>Marinobacteraceae</taxon>
        <taxon>Marinobacter</taxon>
    </lineage>
</organism>
<dbReference type="FunFam" id="3.40.605.10:FF:000004">
    <property type="entry name" value="Aldehyde dehydrogenase"/>
    <property type="match status" value="1"/>
</dbReference>
<dbReference type="STRING" id="650891.SAMN05216203_3211"/>
<dbReference type="GO" id="GO:0005737">
    <property type="term" value="C:cytoplasm"/>
    <property type="evidence" value="ECO:0007669"/>
    <property type="project" value="TreeGrafter"/>
</dbReference>
<evidence type="ECO:0000256" key="5">
    <source>
        <dbReference type="PIRSR" id="PIRSR036492-1"/>
    </source>
</evidence>
<dbReference type="PROSITE" id="PS00070">
    <property type="entry name" value="ALDEHYDE_DEHYDR_CYS"/>
    <property type="match status" value="1"/>
</dbReference>
<proteinExistence type="inferred from homology"/>
<dbReference type="PROSITE" id="PS00687">
    <property type="entry name" value="ALDEHYDE_DEHYDR_GLU"/>
    <property type="match status" value="1"/>
</dbReference>
<dbReference type="EMBL" id="FOYW01000003">
    <property type="protein sequence ID" value="SFR81731.1"/>
    <property type="molecule type" value="Genomic_DNA"/>
</dbReference>
<dbReference type="InterPro" id="IPR012394">
    <property type="entry name" value="Aldehyde_DH_NAD(P)"/>
</dbReference>
<dbReference type="Proteomes" id="UP000198644">
    <property type="component" value="Unassembled WGS sequence"/>
</dbReference>
<sequence length="481" mass="53465">MSATVVQLNESKKQIQLTGRVLAEQKQAFHNNPLPDLNERLENLERLKKALIAQQEQFCEAIDRDFNGRSRDETLIAEMIPSIQGINYAMSNLKSWMQPDRRHVSVLFQPASNRVHYQPKGVVGIIVPWNYPMYLAVGPLVAALAAGNRAMIKMSEFTPHTSALLGNLIESTFPRDLVAVINGEADVAADFSSRPFDHLLFTGSTAVGKLVMKAASENLTPVTLELGGKSPAIIANDVPMEDAAERIAFGKALNAGQTCVAPDYVLCPSDRVNAFVDAFQDAFRKMYPTLRDNPDYTSIINERQYGRLQDYLKDARSKGAQLVEVNPANESLEDGCRKMPVTLVLNPTDDMKLMQEEIFGPILPVVPSRGLDDALQFINQRPRPLALYYFGYDRSEQKRMLEGTHSGGVCINDSLMHVAQDDLPFGGIGDSGMGHYHGKEGFLTFSHPRAVFSKQKLNSGKMVYPPHGGPLHKLVYRFFIR</sequence>
<evidence type="ECO:0000256" key="8">
    <source>
        <dbReference type="SAM" id="Coils"/>
    </source>
</evidence>
<dbReference type="Gene3D" id="3.40.309.10">
    <property type="entry name" value="Aldehyde Dehydrogenase, Chain A, domain 2"/>
    <property type="match status" value="1"/>
</dbReference>
<dbReference type="CDD" id="cd07133">
    <property type="entry name" value="ALDH_CALDH_CalB"/>
    <property type="match status" value="1"/>
</dbReference>
<evidence type="ECO:0000259" key="9">
    <source>
        <dbReference type="Pfam" id="PF00171"/>
    </source>
</evidence>
<dbReference type="RefSeq" id="WP_092015504.1">
    <property type="nucleotide sequence ID" value="NZ_FOYW01000003.1"/>
</dbReference>
<evidence type="ECO:0000256" key="1">
    <source>
        <dbReference type="ARBA" id="ARBA00009986"/>
    </source>
</evidence>
<dbReference type="Pfam" id="PF00171">
    <property type="entry name" value="Aldedh"/>
    <property type="match status" value="1"/>
</dbReference>
<comment type="similarity">
    <text evidence="1 4 7">Belongs to the aldehyde dehydrogenase family.</text>
</comment>
<evidence type="ECO:0000313" key="10">
    <source>
        <dbReference type="EMBL" id="SFR81731.1"/>
    </source>
</evidence>
<feature type="active site" evidence="5 6">
    <location>
        <position position="225"/>
    </location>
</feature>
<evidence type="ECO:0000256" key="3">
    <source>
        <dbReference type="ARBA" id="ARBA00023027"/>
    </source>
</evidence>
<reference evidence="11" key="1">
    <citation type="submission" date="2016-10" db="EMBL/GenBank/DDBJ databases">
        <authorList>
            <person name="Varghese N."/>
            <person name="Submissions S."/>
        </authorList>
    </citation>
    <scope>NUCLEOTIDE SEQUENCE [LARGE SCALE GENOMIC DNA]</scope>
    <source>
        <strain evidence="11">CGMCC 1.9167</strain>
    </source>
</reference>
<dbReference type="GO" id="GO:0006081">
    <property type="term" value="P:aldehyde metabolic process"/>
    <property type="evidence" value="ECO:0007669"/>
    <property type="project" value="InterPro"/>
</dbReference>
<feature type="active site" evidence="5">
    <location>
        <position position="259"/>
    </location>
</feature>
<dbReference type="PANTHER" id="PTHR43570">
    <property type="entry name" value="ALDEHYDE DEHYDROGENASE"/>
    <property type="match status" value="1"/>
</dbReference>
<accession>A0A1I6JS34</accession>
<evidence type="ECO:0000256" key="6">
    <source>
        <dbReference type="PROSITE-ProRule" id="PRU10007"/>
    </source>
</evidence>
<evidence type="ECO:0000256" key="4">
    <source>
        <dbReference type="PIRNR" id="PIRNR036492"/>
    </source>
</evidence>
<dbReference type="OrthoDB" id="9812625at2"/>
<evidence type="ECO:0000313" key="11">
    <source>
        <dbReference type="Proteomes" id="UP000198644"/>
    </source>
</evidence>
<keyword evidence="8" id="KW-0175">Coiled coil</keyword>
<dbReference type="AlphaFoldDB" id="A0A1I6JS34"/>
<dbReference type="GO" id="GO:0004029">
    <property type="term" value="F:aldehyde dehydrogenase (NAD+) activity"/>
    <property type="evidence" value="ECO:0007669"/>
    <property type="project" value="TreeGrafter"/>
</dbReference>
<dbReference type="InterPro" id="IPR016163">
    <property type="entry name" value="Ald_DH_C"/>
</dbReference>
<protein>
    <recommendedName>
        <fullName evidence="4">Aldehyde dehydrogenase</fullName>
    </recommendedName>
</protein>
<dbReference type="PANTHER" id="PTHR43570:SF20">
    <property type="entry name" value="ALDEHYDE DEHYDROGENASE ALDX-RELATED"/>
    <property type="match status" value="1"/>
</dbReference>
<dbReference type="InterPro" id="IPR016162">
    <property type="entry name" value="Ald_DH_N"/>
</dbReference>
<feature type="coiled-coil region" evidence="8">
    <location>
        <begin position="34"/>
        <end position="61"/>
    </location>
</feature>
<dbReference type="FunFam" id="3.40.309.10:FF:000003">
    <property type="entry name" value="Aldehyde dehydrogenase"/>
    <property type="match status" value="1"/>
</dbReference>
<dbReference type="InterPro" id="IPR016161">
    <property type="entry name" value="Ald_DH/histidinol_DH"/>
</dbReference>
<evidence type="ECO:0000256" key="2">
    <source>
        <dbReference type="ARBA" id="ARBA00023002"/>
    </source>
</evidence>
<keyword evidence="11" id="KW-1185">Reference proteome</keyword>
<keyword evidence="3" id="KW-0520">NAD</keyword>
<feature type="domain" description="Aldehyde dehydrogenase" evidence="9">
    <location>
        <begin position="23"/>
        <end position="450"/>
    </location>
</feature>
<dbReference type="InterPro" id="IPR029510">
    <property type="entry name" value="Ald_DH_CS_GLU"/>
</dbReference>
<dbReference type="InterPro" id="IPR016160">
    <property type="entry name" value="Ald_DH_CS_CYS"/>
</dbReference>
<dbReference type="PIRSF" id="PIRSF036492">
    <property type="entry name" value="ALDH"/>
    <property type="match status" value="1"/>
</dbReference>
<name>A0A1I6JS34_9GAMM</name>
<dbReference type="InterPro" id="IPR015590">
    <property type="entry name" value="Aldehyde_DH_dom"/>
</dbReference>
<gene>
    <name evidence="10" type="ORF">SAMN05216203_3211</name>
</gene>
<evidence type="ECO:0000256" key="7">
    <source>
        <dbReference type="RuleBase" id="RU003345"/>
    </source>
</evidence>
<dbReference type="Gene3D" id="3.40.605.10">
    <property type="entry name" value="Aldehyde Dehydrogenase, Chain A, domain 1"/>
    <property type="match status" value="1"/>
</dbReference>
<dbReference type="SUPFAM" id="SSF53720">
    <property type="entry name" value="ALDH-like"/>
    <property type="match status" value="1"/>
</dbReference>
<keyword evidence="2 4" id="KW-0560">Oxidoreductase</keyword>